<organism evidence="3 4">
    <name type="scientific">Symbiodinium natans</name>
    <dbReference type="NCBI Taxonomy" id="878477"/>
    <lineage>
        <taxon>Eukaryota</taxon>
        <taxon>Sar</taxon>
        <taxon>Alveolata</taxon>
        <taxon>Dinophyceae</taxon>
        <taxon>Suessiales</taxon>
        <taxon>Symbiodiniaceae</taxon>
        <taxon>Symbiodinium</taxon>
    </lineage>
</organism>
<evidence type="ECO:0000313" key="3">
    <source>
        <dbReference type="EMBL" id="CAE7031589.1"/>
    </source>
</evidence>
<dbReference type="PANTHER" id="PTHR46093:SF18">
    <property type="entry name" value="FIBRONECTIN TYPE-III DOMAIN-CONTAINING PROTEIN"/>
    <property type="match status" value="1"/>
</dbReference>
<dbReference type="OrthoDB" id="10251809at2759"/>
<gene>
    <name evidence="3" type="primary">gefF</name>
    <name evidence="3" type="ORF">SNAT2548_LOCUS3806</name>
</gene>
<dbReference type="InterPro" id="IPR015915">
    <property type="entry name" value="Kelch-typ_b-propeller"/>
</dbReference>
<reference evidence="3" key="1">
    <citation type="submission" date="2021-02" db="EMBL/GenBank/DDBJ databases">
        <authorList>
            <person name="Dougan E. K."/>
            <person name="Rhodes N."/>
            <person name="Thang M."/>
            <person name="Chan C."/>
        </authorList>
    </citation>
    <scope>NUCLEOTIDE SEQUENCE</scope>
</reference>
<evidence type="ECO:0000313" key="4">
    <source>
        <dbReference type="Proteomes" id="UP000604046"/>
    </source>
</evidence>
<dbReference type="AlphaFoldDB" id="A0A812IDM6"/>
<keyword evidence="1" id="KW-0880">Kelch repeat</keyword>
<dbReference type="SUPFAM" id="SSF117281">
    <property type="entry name" value="Kelch motif"/>
    <property type="match status" value="1"/>
</dbReference>
<keyword evidence="2" id="KW-0677">Repeat</keyword>
<dbReference type="Gene3D" id="2.120.10.80">
    <property type="entry name" value="Kelch-type beta propeller"/>
    <property type="match status" value="1"/>
</dbReference>
<sequence>MACAFLTGHSLLEEVVSCVHYRFLLCLDEAALSTVGSCCRWLRDTSAEERLWQRLAISQNRLAAARFLGAFSPEAREVATDDVRPGMAVRRFTPGTSTPEPELVNWRDMCRQLNMSMAETPWEQESHEDACSAALWTELSDDAPSPSMASPTTTASNNVMLASQSPLLFWIGGDRMMGLSGGYSPDVVGGASIHPLREVYLLELPDVSGRGNRPTRPDLLVQKLDCGTAQGRLPHGHPSMNGVAADFDPHRRTIFFFGGGAPHADVTNVTSALRLDGWDSDDSERPRAAWQLIASPGSVESGQIPSARQGLKGTVFNDEFVIFGGRFAGGRCTNEVWSLDLTSDPGANGSAMLAWRQLECDGQSPSPRVWHGACQLVHGQWFIYGGSTWQFEEPDQPHDFRTLFILHLAERRWSSVRASGPEPPWAVSAALVPLGCCQLLLLGGTLPHMLGSQGLNAHSLRQWRTWYNRLDEPYVFDLRAKTWSQRYAAIAGTSQDREQHVAEVYLRSHFSACFVPHRRSVIVFGGSRYFTGEYFNDLLELQLPSCRHRQRSAVLGEGRRQESRHPLCGPFQAPAALPRHLQVADGREASLTRGFLGRLRGMLQDGIINQEQFDMMRSPT</sequence>
<evidence type="ECO:0000256" key="2">
    <source>
        <dbReference type="ARBA" id="ARBA00022737"/>
    </source>
</evidence>
<dbReference type="Pfam" id="PF24681">
    <property type="entry name" value="Kelch_KLHDC2_KLHL20_DRC7"/>
    <property type="match status" value="1"/>
</dbReference>
<dbReference type="PANTHER" id="PTHR46093">
    <property type="entry name" value="ACYL-COA-BINDING DOMAIN-CONTAINING PROTEIN 5"/>
    <property type="match status" value="1"/>
</dbReference>
<dbReference type="EMBL" id="CAJNDS010000233">
    <property type="protein sequence ID" value="CAE7031589.1"/>
    <property type="molecule type" value="Genomic_DNA"/>
</dbReference>
<proteinExistence type="predicted"/>
<dbReference type="Proteomes" id="UP000604046">
    <property type="component" value="Unassembled WGS sequence"/>
</dbReference>
<accession>A0A812IDM6</accession>
<protein>
    <submittedName>
        <fullName evidence="3">GefF protein</fullName>
    </submittedName>
</protein>
<name>A0A812IDM6_9DINO</name>
<evidence type="ECO:0000256" key="1">
    <source>
        <dbReference type="ARBA" id="ARBA00022441"/>
    </source>
</evidence>
<comment type="caution">
    <text evidence="3">The sequence shown here is derived from an EMBL/GenBank/DDBJ whole genome shotgun (WGS) entry which is preliminary data.</text>
</comment>
<keyword evidence="4" id="KW-1185">Reference proteome</keyword>